<comment type="caution">
    <text evidence="1">The sequence shown here is derived from an EMBL/GenBank/DDBJ whole genome shotgun (WGS) entry which is preliminary data.</text>
</comment>
<evidence type="ECO:0000313" key="2">
    <source>
        <dbReference type="Proteomes" id="UP000186666"/>
    </source>
</evidence>
<gene>
    <name evidence="1" type="ORF">SAMN05421578_1618</name>
</gene>
<reference evidence="1 2" key="1">
    <citation type="submission" date="2017-01" db="EMBL/GenBank/DDBJ databases">
        <authorList>
            <person name="Varghese N."/>
            <person name="Submissions S."/>
        </authorList>
    </citation>
    <scope>NUCLEOTIDE SEQUENCE [LARGE SCALE GENOMIC DNA]</scope>
    <source>
        <strain evidence="1 2">ATCC 23464</strain>
    </source>
</reference>
<dbReference type="EMBL" id="FTNK01000061">
    <property type="protein sequence ID" value="SIR74568.1"/>
    <property type="molecule type" value="Genomic_DNA"/>
</dbReference>
<dbReference type="Proteomes" id="UP000186666">
    <property type="component" value="Unassembled WGS sequence"/>
</dbReference>
<organism evidence="1 2">
    <name type="scientific">Paenibacillus macquariensis</name>
    <dbReference type="NCBI Taxonomy" id="948756"/>
    <lineage>
        <taxon>Bacteria</taxon>
        <taxon>Bacillati</taxon>
        <taxon>Bacillota</taxon>
        <taxon>Bacilli</taxon>
        <taxon>Bacillales</taxon>
        <taxon>Paenibacillaceae</taxon>
        <taxon>Paenibacillus</taxon>
    </lineage>
</organism>
<evidence type="ECO:0008006" key="3">
    <source>
        <dbReference type="Google" id="ProtNLM"/>
    </source>
</evidence>
<keyword evidence="2" id="KW-1185">Reference proteome</keyword>
<sequence length="126" mass="15167">MNQKDFITEIRDIFEDSVYKENKVLCQKEPIDGVCFFQYTEDSVHKITYWISGINEMIEVSPYSQNGAIMEDTYSYQSWCCPNSYEQSLKYLKLRYEGRKLFEYTTERIEKLSKDTRSYLKTRKNL</sequence>
<evidence type="ECO:0000313" key="1">
    <source>
        <dbReference type="EMBL" id="SIR74568.1"/>
    </source>
</evidence>
<proteinExistence type="predicted"/>
<dbReference type="RefSeq" id="WP_068583869.1">
    <property type="nucleotide sequence ID" value="NZ_FTNK01000061.1"/>
</dbReference>
<name>A0ABY1KF35_9BACL</name>
<accession>A0ABY1KF35</accession>
<protein>
    <recommendedName>
        <fullName evidence="3">Immunity protein 63</fullName>
    </recommendedName>
</protein>